<dbReference type="PANTHER" id="PTHR43625">
    <property type="entry name" value="AFLATOXIN B1 ALDEHYDE REDUCTASE"/>
    <property type="match status" value="1"/>
</dbReference>
<dbReference type="GO" id="GO:0005737">
    <property type="term" value="C:cytoplasm"/>
    <property type="evidence" value="ECO:0007669"/>
    <property type="project" value="TreeGrafter"/>
</dbReference>
<organism evidence="3 4">
    <name type="scientific">Hungatella hathewayi</name>
    <dbReference type="NCBI Taxonomy" id="154046"/>
    <lineage>
        <taxon>Bacteria</taxon>
        <taxon>Bacillati</taxon>
        <taxon>Bacillota</taxon>
        <taxon>Clostridia</taxon>
        <taxon>Lachnospirales</taxon>
        <taxon>Lachnospiraceae</taxon>
        <taxon>Hungatella</taxon>
    </lineage>
</organism>
<dbReference type="GO" id="GO:0016491">
    <property type="term" value="F:oxidoreductase activity"/>
    <property type="evidence" value="ECO:0007669"/>
    <property type="project" value="UniProtKB-KW"/>
</dbReference>
<dbReference type="AlphaFoldDB" id="A0A3E3DH79"/>
<dbReference type="Proteomes" id="UP000261023">
    <property type="component" value="Unassembled WGS sequence"/>
</dbReference>
<gene>
    <name evidence="3" type="ORF">DWX31_21230</name>
</gene>
<feature type="domain" description="NADP-dependent oxidoreductase" evidence="2">
    <location>
        <begin position="42"/>
        <end position="328"/>
    </location>
</feature>
<protein>
    <submittedName>
        <fullName evidence="3">Aldo/keto reductase</fullName>
    </submittedName>
</protein>
<dbReference type="InterPro" id="IPR036812">
    <property type="entry name" value="NAD(P)_OxRdtase_dom_sf"/>
</dbReference>
<dbReference type="Pfam" id="PF00248">
    <property type="entry name" value="Aldo_ket_red"/>
    <property type="match status" value="1"/>
</dbReference>
<evidence type="ECO:0000313" key="3">
    <source>
        <dbReference type="EMBL" id="RGD68652.1"/>
    </source>
</evidence>
<name>A0A3E3DH79_9FIRM</name>
<dbReference type="Gene3D" id="3.20.20.100">
    <property type="entry name" value="NADP-dependent oxidoreductase domain"/>
    <property type="match status" value="1"/>
</dbReference>
<reference evidence="3 4" key="1">
    <citation type="submission" date="2018-08" db="EMBL/GenBank/DDBJ databases">
        <title>A genome reference for cultivated species of the human gut microbiota.</title>
        <authorList>
            <person name="Zou Y."/>
            <person name="Xue W."/>
            <person name="Luo G."/>
        </authorList>
    </citation>
    <scope>NUCLEOTIDE SEQUENCE [LARGE SCALE GENOMIC DNA]</scope>
    <source>
        <strain evidence="3 4">AF19-13AC</strain>
    </source>
</reference>
<evidence type="ECO:0000256" key="1">
    <source>
        <dbReference type="ARBA" id="ARBA00023002"/>
    </source>
</evidence>
<dbReference type="InterPro" id="IPR023210">
    <property type="entry name" value="NADP_OxRdtase_dom"/>
</dbReference>
<dbReference type="EMBL" id="QTJW01000015">
    <property type="protein sequence ID" value="RGD68652.1"/>
    <property type="molecule type" value="Genomic_DNA"/>
</dbReference>
<keyword evidence="1" id="KW-0560">Oxidoreductase</keyword>
<evidence type="ECO:0000313" key="4">
    <source>
        <dbReference type="Proteomes" id="UP000261023"/>
    </source>
</evidence>
<dbReference type="PANTHER" id="PTHR43625:SF40">
    <property type="entry name" value="ALDO-KETO REDUCTASE YAKC [NADP(+)]"/>
    <property type="match status" value="1"/>
</dbReference>
<proteinExistence type="predicted"/>
<sequence length="352" mass="39498">MRKRCCLRMRQEEIEQNTANLWCYNQKYKNCEVYKMDNITEKIGLGCMGMSVRRNPEDSIKTIHAALDEGITLFNTGEFYGMGESEMIVGQALKGVSKDKYFLSVKFGMLSDPSGRMYGMDTSTFHIKARLAYSMRRLGVDYIDLYQPARFDETIPVEETVGALAELVKEGYIGHIGLSEVDADTLKRASMVHPIHTVEVEYSIIDRDIEKDLIPAARDLGVNLLTFGLLSHGLLSDTVIDGTSQPSIKFGRFAPENLSKNQIVLEQLKNFAYEKNVTVAQLAYAWAFSKNPEMQCLVGTTKPAHLKNAMEALDISLSHEDIVRMEHIISVETIVGTGMRGVRFSGGKPVFR</sequence>
<evidence type="ECO:0000259" key="2">
    <source>
        <dbReference type="Pfam" id="PF00248"/>
    </source>
</evidence>
<comment type="caution">
    <text evidence="3">The sequence shown here is derived from an EMBL/GenBank/DDBJ whole genome shotgun (WGS) entry which is preliminary data.</text>
</comment>
<dbReference type="SUPFAM" id="SSF51430">
    <property type="entry name" value="NAD(P)-linked oxidoreductase"/>
    <property type="match status" value="1"/>
</dbReference>
<accession>A0A3E3DH79</accession>
<dbReference type="InterPro" id="IPR050791">
    <property type="entry name" value="Aldo-Keto_reductase"/>
</dbReference>